<dbReference type="InterPro" id="IPR006119">
    <property type="entry name" value="Resolv_N"/>
</dbReference>
<name>X1LCB9_9ZZZZ</name>
<feature type="non-terminal residue" evidence="2">
    <location>
        <position position="91"/>
    </location>
</feature>
<sequence length="91" mass="10666">AEKGYSLEAQRKECIKFALNNEYEVDRVFIERGESAKTQDRTQLAKMIRYSVINKKKLSVLIIWKYDRLARNLGDQTELVKNFSLLNIRGV</sequence>
<dbReference type="PROSITE" id="PS51736">
    <property type="entry name" value="RECOMBINASES_3"/>
    <property type="match status" value="1"/>
</dbReference>
<gene>
    <name evidence="2" type="ORF">S03H2_71541</name>
</gene>
<dbReference type="PANTHER" id="PTHR30461:SF23">
    <property type="entry name" value="DNA RECOMBINASE-RELATED"/>
    <property type="match status" value="1"/>
</dbReference>
<dbReference type="AlphaFoldDB" id="X1LCB9"/>
<comment type="caution">
    <text evidence="2">The sequence shown here is derived from an EMBL/GenBank/DDBJ whole genome shotgun (WGS) entry which is preliminary data.</text>
</comment>
<dbReference type="Pfam" id="PF00239">
    <property type="entry name" value="Resolvase"/>
    <property type="match status" value="1"/>
</dbReference>
<dbReference type="SUPFAM" id="SSF53041">
    <property type="entry name" value="Resolvase-like"/>
    <property type="match status" value="1"/>
</dbReference>
<dbReference type="GO" id="GO:0000150">
    <property type="term" value="F:DNA strand exchange activity"/>
    <property type="evidence" value="ECO:0007669"/>
    <property type="project" value="InterPro"/>
</dbReference>
<feature type="domain" description="Resolvase/invertase-type recombinase catalytic" evidence="1">
    <location>
        <begin position="1"/>
        <end position="91"/>
    </location>
</feature>
<dbReference type="InterPro" id="IPR036162">
    <property type="entry name" value="Resolvase-like_N_sf"/>
</dbReference>
<feature type="non-terminal residue" evidence="2">
    <location>
        <position position="1"/>
    </location>
</feature>
<accession>X1LCB9</accession>
<dbReference type="Gene3D" id="3.40.50.1390">
    <property type="entry name" value="Resolvase, N-terminal catalytic domain"/>
    <property type="match status" value="1"/>
</dbReference>
<protein>
    <recommendedName>
        <fullName evidence="1">Resolvase/invertase-type recombinase catalytic domain-containing protein</fullName>
    </recommendedName>
</protein>
<proteinExistence type="predicted"/>
<evidence type="ECO:0000313" key="2">
    <source>
        <dbReference type="EMBL" id="GAH91798.1"/>
    </source>
</evidence>
<dbReference type="EMBL" id="BARU01047933">
    <property type="protein sequence ID" value="GAH91798.1"/>
    <property type="molecule type" value="Genomic_DNA"/>
</dbReference>
<dbReference type="SMART" id="SM00857">
    <property type="entry name" value="Resolvase"/>
    <property type="match status" value="1"/>
</dbReference>
<dbReference type="GO" id="GO:0003677">
    <property type="term" value="F:DNA binding"/>
    <property type="evidence" value="ECO:0007669"/>
    <property type="project" value="InterPro"/>
</dbReference>
<evidence type="ECO:0000259" key="1">
    <source>
        <dbReference type="PROSITE" id="PS51736"/>
    </source>
</evidence>
<dbReference type="CDD" id="cd00338">
    <property type="entry name" value="Ser_Recombinase"/>
    <property type="match status" value="1"/>
</dbReference>
<reference evidence="2" key="1">
    <citation type="journal article" date="2014" name="Front. Microbiol.">
        <title>High frequency of phylogenetically diverse reductive dehalogenase-homologous genes in deep subseafloor sedimentary metagenomes.</title>
        <authorList>
            <person name="Kawai M."/>
            <person name="Futagami T."/>
            <person name="Toyoda A."/>
            <person name="Takaki Y."/>
            <person name="Nishi S."/>
            <person name="Hori S."/>
            <person name="Arai W."/>
            <person name="Tsubouchi T."/>
            <person name="Morono Y."/>
            <person name="Uchiyama I."/>
            <person name="Ito T."/>
            <person name="Fujiyama A."/>
            <person name="Inagaki F."/>
            <person name="Takami H."/>
        </authorList>
    </citation>
    <scope>NUCLEOTIDE SEQUENCE</scope>
    <source>
        <strain evidence="2">Expedition CK06-06</strain>
    </source>
</reference>
<dbReference type="InterPro" id="IPR050639">
    <property type="entry name" value="SSR_resolvase"/>
</dbReference>
<dbReference type="PANTHER" id="PTHR30461">
    <property type="entry name" value="DNA-INVERTASE FROM LAMBDOID PROPHAGE"/>
    <property type="match status" value="1"/>
</dbReference>
<organism evidence="2">
    <name type="scientific">marine sediment metagenome</name>
    <dbReference type="NCBI Taxonomy" id="412755"/>
    <lineage>
        <taxon>unclassified sequences</taxon>
        <taxon>metagenomes</taxon>
        <taxon>ecological metagenomes</taxon>
    </lineage>
</organism>